<comment type="caution">
    <text evidence="1">The sequence shown here is derived from an EMBL/GenBank/DDBJ whole genome shotgun (WGS) entry which is preliminary data.</text>
</comment>
<name>A0ACC5QWY0_9HYPH</name>
<dbReference type="Proteomes" id="UP000616151">
    <property type="component" value="Unassembled WGS sequence"/>
</dbReference>
<organism evidence="1 2">
    <name type="scientific">Taklimakanibacter albus</name>
    <dbReference type="NCBI Taxonomy" id="2800327"/>
    <lineage>
        <taxon>Bacteria</taxon>
        <taxon>Pseudomonadati</taxon>
        <taxon>Pseudomonadota</taxon>
        <taxon>Alphaproteobacteria</taxon>
        <taxon>Hyphomicrobiales</taxon>
        <taxon>Aestuariivirgaceae</taxon>
        <taxon>Taklimakanibacter</taxon>
    </lineage>
</organism>
<proteinExistence type="predicted"/>
<gene>
    <name evidence="1" type="primary">htpG</name>
    <name evidence="1" type="ORF">JHL16_00780</name>
</gene>
<evidence type="ECO:0000313" key="2">
    <source>
        <dbReference type="Proteomes" id="UP000616151"/>
    </source>
</evidence>
<evidence type="ECO:0000313" key="1">
    <source>
        <dbReference type="EMBL" id="MBK1864873.1"/>
    </source>
</evidence>
<reference evidence="1" key="1">
    <citation type="submission" date="2021-01" db="EMBL/GenBank/DDBJ databases">
        <authorList>
            <person name="Sun Q."/>
        </authorList>
    </citation>
    <scope>NUCLEOTIDE SEQUENCE</scope>
    <source>
        <strain evidence="1">YIM B02566</strain>
    </source>
</reference>
<dbReference type="EMBL" id="JAENHL010000003">
    <property type="protein sequence ID" value="MBK1864873.1"/>
    <property type="molecule type" value="Genomic_DNA"/>
</dbReference>
<keyword evidence="2" id="KW-1185">Reference proteome</keyword>
<sequence length="631" mass="69099">MAEKKKAKTGETYSHNFQAEVAKLLHLMVHSVYSDRDVFLRELISNAADALDKLRYEAIAKPELLAGAPDLAITITPDKAAKTLTVADNGIGMSEQELIDNLGTIAKSGTQAFMEQAKDDKDKGGIHLIGQFGVGFYSSFMVAHKVEVTSRKAGTDEAFAWSSDGTGTFTVASVKPEAAPLRGTSIVLHLKEDALEFLEDWKIEEVVRAYSDHIAHPIRLAAGTETTRQINAASAIWTRAKTDITPDQYKEFFGHITGAYSDPALTLHYKAEGRNEYTVLLFVPGEKPFDLYDPERRGRQKLYVRRVFITSDAELLPPYLRFVRGVIDSEDMPLNISREMLQHNPQVAAIRKAVTNKVLAELKKCFETEPEKAAKIWDAFGPVIKEGLYEDMERRDQLFEIARFNTTKREGVTLKDYIADLKANQTAIYYLTAEDAAKAKASPQLEGFRARGIEVLLLTDAVDSFWVRMALGFDGKPFKSVTQGAADLDLIPLVEEAPKSDADEGATATLIALIKQTLGDQVGDVRKSARLTDSPVCLVASDQGLDRTLEKLLARQGTTDVKVTAPILEINAGHALIKALAETAKKSGASAELGDASGLLLDLARVMDGERVADPAKFAGSVSALMQKAYS</sequence>
<accession>A0ACC5QWY0</accession>
<protein>
    <submittedName>
        <fullName evidence="1">Molecular chaperone HtpG</fullName>
    </submittedName>
</protein>